<organism evidence="1 2">
    <name type="scientific">Acanthopleuribacter pedis</name>
    <dbReference type="NCBI Taxonomy" id="442870"/>
    <lineage>
        <taxon>Bacteria</taxon>
        <taxon>Pseudomonadati</taxon>
        <taxon>Acidobacteriota</taxon>
        <taxon>Holophagae</taxon>
        <taxon>Acanthopleuribacterales</taxon>
        <taxon>Acanthopleuribacteraceae</taxon>
        <taxon>Acanthopleuribacter</taxon>
    </lineage>
</organism>
<comment type="caution">
    <text evidence="1">The sequence shown here is derived from an EMBL/GenBank/DDBJ whole genome shotgun (WGS) entry which is preliminary data.</text>
</comment>
<dbReference type="InterPro" id="IPR036439">
    <property type="entry name" value="Dockerin_dom_sf"/>
</dbReference>
<dbReference type="RefSeq" id="WP_207861493.1">
    <property type="nucleotide sequence ID" value="NZ_JAFREP010000025.1"/>
</dbReference>
<dbReference type="Gene3D" id="2.160.20.10">
    <property type="entry name" value="Single-stranded right-handed beta-helix, Pectin lyase-like"/>
    <property type="match status" value="1"/>
</dbReference>
<dbReference type="AlphaFoldDB" id="A0A8J7QCC9"/>
<dbReference type="EMBL" id="JAFREP010000025">
    <property type="protein sequence ID" value="MBO1321519.1"/>
    <property type="molecule type" value="Genomic_DNA"/>
</dbReference>
<accession>A0A8J7QCC9</accession>
<dbReference type="Proteomes" id="UP000664417">
    <property type="component" value="Unassembled WGS sequence"/>
</dbReference>
<reference evidence="1" key="1">
    <citation type="submission" date="2021-03" db="EMBL/GenBank/DDBJ databases">
        <authorList>
            <person name="Wang G."/>
        </authorList>
    </citation>
    <scope>NUCLEOTIDE SEQUENCE</scope>
    <source>
        <strain evidence="1">KCTC 12899</strain>
    </source>
</reference>
<dbReference type="SUPFAM" id="SSF51126">
    <property type="entry name" value="Pectin lyase-like"/>
    <property type="match status" value="1"/>
</dbReference>
<evidence type="ECO:0000313" key="2">
    <source>
        <dbReference type="Proteomes" id="UP000664417"/>
    </source>
</evidence>
<sequence>MMKTMALLGLGFWILALGLFGGQTLHVAVNGDDGTGDGSAENPLATITAALDRAQDGAEIIVGPGEYTGRIRLRGNFATPVTVRAAVPYTALLRHNGTVITCYTGVGIRLEGFDIAHDGPGAAGLVIQIQDLRSTDTPGGNDPTRNITIENNIIHDSYNNDLLKINNGARDITVRGNLFFNQQGSDEHMDVNGVENIVIEDNIFFNHFEGSGRPNGNDTSSFIVVKNSGELAVNRNFTIRRNVFLNWQGSTGSHFILFGEDGKPFFEAEEALVENNLMLGNATHVMRAAFGVKGSRNITFRNNTVHGDLPALAYAMRLNREGNNPPVENVHFYNNIWSDPTGTMGAGNSGANDFSDSTAADVASFELTNNLYWNGGSDPPETGDLVNPSDDTAAVTADPILPDLTQTTLPTWLPQSLRFASGNTTIRAEFLRLVNAYGVLGAQSGAVDVADPANAAGEDILGRTRGANPDIGAFEQAPCVLIGDLNNDAVVDLNDVYLLASRWLSTESDLDADGRVTVLDLVRQGNGPTTCLGF</sequence>
<dbReference type="GO" id="GO:0000272">
    <property type="term" value="P:polysaccharide catabolic process"/>
    <property type="evidence" value="ECO:0007669"/>
    <property type="project" value="InterPro"/>
</dbReference>
<dbReference type="InterPro" id="IPR011050">
    <property type="entry name" value="Pectin_lyase_fold/virulence"/>
</dbReference>
<name>A0A8J7QCC9_9BACT</name>
<dbReference type="InterPro" id="IPR012334">
    <property type="entry name" value="Pectin_lyas_fold"/>
</dbReference>
<gene>
    <name evidence="1" type="ORF">J3U88_23775</name>
</gene>
<proteinExistence type="predicted"/>
<keyword evidence="2" id="KW-1185">Reference proteome</keyword>
<dbReference type="SUPFAM" id="SSF63446">
    <property type="entry name" value="Type I dockerin domain"/>
    <property type="match status" value="1"/>
</dbReference>
<protein>
    <submittedName>
        <fullName evidence="1">Uncharacterized protein</fullName>
    </submittedName>
</protein>
<evidence type="ECO:0000313" key="1">
    <source>
        <dbReference type="EMBL" id="MBO1321519.1"/>
    </source>
</evidence>